<name>A0A6N2VGU1_9FIRM</name>
<dbReference type="AlphaFoldDB" id="A0A6N2VGU1"/>
<evidence type="ECO:0008006" key="2">
    <source>
        <dbReference type="Google" id="ProtNLM"/>
    </source>
</evidence>
<accession>A0A6N2VGU1</accession>
<dbReference type="Pfam" id="PF17428">
    <property type="entry name" value="DUF5412"/>
    <property type="match status" value="1"/>
</dbReference>
<dbReference type="EMBL" id="CACRSQ010000007">
    <property type="protein sequence ID" value="VYT29358.1"/>
    <property type="molecule type" value="Genomic_DNA"/>
</dbReference>
<sequence>MKKKSFFRGSILLGILPLFLFGWAVYHFTLDTQSVPKGELIKSIESPSGRYTANAYHGQDNTTVDFSVIVEIEDKQNSKKKNIYFEYHCEDADMKWLSDSKIKINGKTLDIHKDVYDFRYE</sequence>
<dbReference type="RefSeq" id="WP_006567539.1">
    <property type="nucleotide sequence ID" value="NZ_BAABZP010000001.1"/>
</dbReference>
<proteinExistence type="predicted"/>
<reference evidence="1" key="1">
    <citation type="submission" date="2019-11" db="EMBL/GenBank/DDBJ databases">
        <authorList>
            <person name="Feng L."/>
        </authorList>
    </citation>
    <scope>NUCLEOTIDE SEQUENCE</scope>
    <source>
        <strain evidence="1">AcaccaeLFYP115</strain>
    </source>
</reference>
<organism evidence="1">
    <name type="scientific">Anaerostipes caccae</name>
    <dbReference type="NCBI Taxonomy" id="105841"/>
    <lineage>
        <taxon>Bacteria</taxon>
        <taxon>Bacillati</taxon>
        <taxon>Bacillota</taxon>
        <taxon>Clostridia</taxon>
        <taxon>Lachnospirales</taxon>
        <taxon>Lachnospiraceae</taxon>
        <taxon>Anaerostipes</taxon>
    </lineage>
</organism>
<protein>
    <recommendedName>
        <fullName evidence="2">DUF5412 domain-containing protein</fullName>
    </recommendedName>
</protein>
<evidence type="ECO:0000313" key="1">
    <source>
        <dbReference type="EMBL" id="VYT29358.1"/>
    </source>
</evidence>
<gene>
    <name evidence="1" type="ORF">ACLFYP115_02509</name>
</gene>
<dbReference type="InterPro" id="IPR035406">
    <property type="entry name" value="DUF5412"/>
</dbReference>